<feature type="domain" description="Major facilitator superfamily (MFS) profile" evidence="9">
    <location>
        <begin position="13"/>
        <end position="464"/>
    </location>
</feature>
<keyword evidence="7 8" id="KW-0472">Membrane</keyword>
<feature type="transmembrane region" description="Helical" evidence="8">
    <location>
        <begin position="357"/>
        <end position="374"/>
    </location>
</feature>
<evidence type="ECO:0000256" key="1">
    <source>
        <dbReference type="ARBA" id="ARBA00004651"/>
    </source>
</evidence>
<keyword evidence="6 8" id="KW-1133">Transmembrane helix</keyword>
<comment type="similarity">
    <text evidence="2">Belongs to the major facilitator superfamily. EmrB family.</text>
</comment>
<evidence type="ECO:0000256" key="7">
    <source>
        <dbReference type="ARBA" id="ARBA00023136"/>
    </source>
</evidence>
<comment type="subcellular location">
    <subcellularLocation>
        <location evidence="1">Cell membrane</location>
        <topology evidence="1">Multi-pass membrane protein</topology>
    </subcellularLocation>
</comment>
<dbReference type="RefSeq" id="WP_103300425.1">
    <property type="nucleotide sequence ID" value="NZ_CP078505.1"/>
</dbReference>
<feature type="transmembrane region" description="Helical" evidence="8">
    <location>
        <begin position="12"/>
        <end position="31"/>
    </location>
</feature>
<dbReference type="InterPro" id="IPR004638">
    <property type="entry name" value="EmrB-like"/>
</dbReference>
<dbReference type="Gene3D" id="1.20.1720.10">
    <property type="entry name" value="Multidrug resistance protein D"/>
    <property type="match status" value="1"/>
</dbReference>
<feature type="transmembrane region" description="Helical" evidence="8">
    <location>
        <begin position="303"/>
        <end position="321"/>
    </location>
</feature>
<dbReference type="PROSITE" id="PS50850">
    <property type="entry name" value="MFS"/>
    <property type="match status" value="1"/>
</dbReference>
<evidence type="ECO:0000256" key="2">
    <source>
        <dbReference type="ARBA" id="ARBA00008537"/>
    </source>
</evidence>
<keyword evidence="4" id="KW-1003">Cell membrane</keyword>
<dbReference type="Gene3D" id="1.20.1250.20">
    <property type="entry name" value="MFS general substrate transporter like domains"/>
    <property type="match status" value="1"/>
</dbReference>
<dbReference type="InterPro" id="IPR011701">
    <property type="entry name" value="MFS"/>
</dbReference>
<feature type="transmembrane region" description="Helical" evidence="8">
    <location>
        <begin position="437"/>
        <end position="459"/>
    </location>
</feature>
<sequence length="474" mass="50784">MKQEKITCKTVGAIVATGILAFCGVLVETAMNVTFPTLNSEFQVNTATVQWLTTIYLLVLAIIVPLSGFLKNSFKNKQLFLAAISLFTIGVLLNAVAGSFSLLLIGRVIQGIGTGIGLPLMFNIILEQVPVSKIGMMMGVGTMIPAIAPAIGPTFGGLVVTSIGWRYIFILLLPVLVLSLILGIFTIEQKTAIKRTKIDLIGVLLIAAFFIGMILSFSNLGNASFWTVKVGGAFVIGLISLVLLVLHTRNVQHPVLQLSLLRNHAYSVHLICFFIMQLVLMGLVFILPNYIQLVNQSSAQTSGFVVFPGATLGALFTPFGGRIMDHFGAKKPIIGGSLVIALSLCTFLLLAEDLGNLLIGVLYFIFTLGIGFSFGNLMTNGLSQLNKAQQADGNALIMTFQQFAGATGTSIIAAIISKSQSDQTLSVAQSTIAGARVGFIVLLLLFAIELLLLGSLFFMKKETKIDFVQEKQKG</sequence>
<feature type="transmembrane region" description="Helical" evidence="8">
    <location>
        <begin position="333"/>
        <end position="351"/>
    </location>
</feature>
<feature type="transmembrane region" description="Helical" evidence="8">
    <location>
        <begin position="165"/>
        <end position="186"/>
    </location>
</feature>
<dbReference type="Pfam" id="PF07690">
    <property type="entry name" value="MFS_1"/>
    <property type="match status" value="1"/>
</dbReference>
<dbReference type="AlphaFoldDB" id="A0ABD4ZRI3"/>
<feature type="transmembrane region" description="Helical" evidence="8">
    <location>
        <begin position="79"/>
        <end position="102"/>
    </location>
</feature>
<feature type="transmembrane region" description="Helical" evidence="8">
    <location>
        <begin position="223"/>
        <end position="246"/>
    </location>
</feature>
<evidence type="ECO:0000256" key="6">
    <source>
        <dbReference type="ARBA" id="ARBA00022989"/>
    </source>
</evidence>
<evidence type="ECO:0000256" key="3">
    <source>
        <dbReference type="ARBA" id="ARBA00022448"/>
    </source>
</evidence>
<dbReference type="Proteomes" id="UP001241571">
    <property type="component" value="Unassembled WGS sequence"/>
</dbReference>
<gene>
    <name evidence="10" type="ORF">QRX88_06425</name>
</gene>
<feature type="transmembrane region" description="Helical" evidence="8">
    <location>
        <begin position="395"/>
        <end position="417"/>
    </location>
</feature>
<feature type="transmembrane region" description="Helical" evidence="8">
    <location>
        <begin position="198"/>
        <end position="217"/>
    </location>
</feature>
<dbReference type="PANTHER" id="PTHR42718">
    <property type="entry name" value="MAJOR FACILITATOR SUPERFAMILY MULTIDRUG TRANSPORTER MFSC"/>
    <property type="match status" value="1"/>
</dbReference>
<feature type="transmembrane region" description="Helical" evidence="8">
    <location>
        <begin position="108"/>
        <end position="126"/>
    </location>
</feature>
<dbReference type="NCBIfam" id="TIGR00711">
    <property type="entry name" value="efflux_EmrB"/>
    <property type="match status" value="1"/>
</dbReference>
<protein>
    <submittedName>
        <fullName evidence="10">DHA2 family efflux MFS transporter permease subunit</fullName>
    </submittedName>
</protein>
<evidence type="ECO:0000256" key="4">
    <source>
        <dbReference type="ARBA" id="ARBA00022475"/>
    </source>
</evidence>
<comment type="caution">
    <text evidence="10">The sequence shown here is derived from an EMBL/GenBank/DDBJ whole genome shotgun (WGS) entry which is preliminary data.</text>
</comment>
<proteinExistence type="inferred from homology"/>
<feature type="transmembrane region" description="Helical" evidence="8">
    <location>
        <begin position="267"/>
        <end position="291"/>
    </location>
</feature>
<dbReference type="SUPFAM" id="SSF103473">
    <property type="entry name" value="MFS general substrate transporter"/>
    <property type="match status" value="1"/>
</dbReference>
<feature type="transmembrane region" description="Helical" evidence="8">
    <location>
        <begin position="138"/>
        <end position="159"/>
    </location>
</feature>
<evidence type="ECO:0000259" key="9">
    <source>
        <dbReference type="PROSITE" id="PS50850"/>
    </source>
</evidence>
<dbReference type="InterPro" id="IPR020846">
    <property type="entry name" value="MFS_dom"/>
</dbReference>
<dbReference type="GO" id="GO:0005886">
    <property type="term" value="C:plasma membrane"/>
    <property type="evidence" value="ECO:0007669"/>
    <property type="project" value="UniProtKB-SubCell"/>
</dbReference>
<evidence type="ECO:0000256" key="8">
    <source>
        <dbReference type="SAM" id="Phobius"/>
    </source>
</evidence>
<dbReference type="EMBL" id="JASUBT010000003">
    <property type="protein sequence ID" value="MDL4935355.1"/>
    <property type="molecule type" value="Genomic_DNA"/>
</dbReference>
<organism evidence="10 11">
    <name type="scientific">Enterococcus gallinarum</name>
    <dbReference type="NCBI Taxonomy" id="1353"/>
    <lineage>
        <taxon>Bacteria</taxon>
        <taxon>Bacillati</taxon>
        <taxon>Bacillota</taxon>
        <taxon>Bacilli</taxon>
        <taxon>Lactobacillales</taxon>
        <taxon>Enterococcaceae</taxon>
        <taxon>Enterococcus</taxon>
    </lineage>
</organism>
<evidence type="ECO:0000313" key="10">
    <source>
        <dbReference type="EMBL" id="MDL4935355.1"/>
    </source>
</evidence>
<accession>A0ABD4ZRI3</accession>
<name>A0ABD4ZRI3_ENTGA</name>
<dbReference type="PANTHER" id="PTHR42718:SF9">
    <property type="entry name" value="MAJOR FACILITATOR SUPERFAMILY MULTIDRUG TRANSPORTER MFSC"/>
    <property type="match status" value="1"/>
</dbReference>
<keyword evidence="3" id="KW-0813">Transport</keyword>
<feature type="transmembrane region" description="Helical" evidence="8">
    <location>
        <begin position="51"/>
        <end position="70"/>
    </location>
</feature>
<reference evidence="10 11" key="1">
    <citation type="submission" date="2023-06" db="EMBL/GenBank/DDBJ databases">
        <title>Acute promotion of culturable opportunistic pathogens and persistent increase of antibiotic resistance following antibiotic exposure in mouse gut microbiota.</title>
        <authorList>
            <person name="Li L."/>
            <person name="Wang B."/>
            <person name="Sun Y."/>
            <person name="Wang M."/>
            <person name="Xu H."/>
        </authorList>
    </citation>
    <scope>NUCLEOTIDE SEQUENCE [LARGE SCALE GENOMIC DNA]</scope>
    <source>
        <strain evidence="10 11">CRI2_2</strain>
    </source>
</reference>
<dbReference type="PRINTS" id="PR01036">
    <property type="entry name" value="TCRTETB"/>
</dbReference>
<evidence type="ECO:0000313" key="11">
    <source>
        <dbReference type="Proteomes" id="UP001241571"/>
    </source>
</evidence>
<keyword evidence="5 8" id="KW-0812">Transmembrane</keyword>
<dbReference type="InterPro" id="IPR036259">
    <property type="entry name" value="MFS_trans_sf"/>
</dbReference>
<evidence type="ECO:0000256" key="5">
    <source>
        <dbReference type="ARBA" id="ARBA00022692"/>
    </source>
</evidence>